<gene>
    <name evidence="2" type="ORF">OK345_00430</name>
</gene>
<name>A0ABT3JR60_9XANT</name>
<dbReference type="RefSeq" id="WP_265125206.1">
    <property type="nucleotide sequence ID" value="NZ_JAPCHY010000001.1"/>
</dbReference>
<proteinExistence type="predicted"/>
<dbReference type="EMBL" id="JAPCHY010000001">
    <property type="protein sequence ID" value="MCW4470982.1"/>
    <property type="molecule type" value="Genomic_DNA"/>
</dbReference>
<sequence>MIRDMSRRAGATATGSITGCRFRSGPDRLPIFHRIDAMLRRDAFIAVAARDCPLARPGHAHARSPGSDPRSSPACSDRAEVVHRPDPASDGRAPSAGLSAGCRQARKAGVTIPS</sequence>
<feature type="region of interest" description="Disordered" evidence="1">
    <location>
        <begin position="55"/>
        <end position="114"/>
    </location>
</feature>
<keyword evidence="3" id="KW-1185">Reference proteome</keyword>
<accession>A0ABT3JR60</accession>
<dbReference type="Proteomes" id="UP001209922">
    <property type="component" value="Unassembled WGS sequence"/>
</dbReference>
<organism evidence="2 3">
    <name type="scientific">Xanthomonas chitinilytica</name>
    <dbReference type="NCBI Taxonomy" id="2989819"/>
    <lineage>
        <taxon>Bacteria</taxon>
        <taxon>Pseudomonadati</taxon>
        <taxon>Pseudomonadota</taxon>
        <taxon>Gammaproteobacteria</taxon>
        <taxon>Lysobacterales</taxon>
        <taxon>Lysobacteraceae</taxon>
        <taxon>Xanthomonas</taxon>
    </lineage>
</organism>
<reference evidence="2 3" key="1">
    <citation type="submission" date="2022-10" db="EMBL/GenBank/DDBJ databases">
        <title>Xanthomonas sp. H13-6.</title>
        <authorList>
            <person name="Liu X."/>
            <person name="Deng Z."/>
            <person name="Jiang Y."/>
            <person name="Yu T."/>
            <person name="Ai J."/>
        </authorList>
    </citation>
    <scope>NUCLEOTIDE SEQUENCE [LARGE SCALE GENOMIC DNA]</scope>
    <source>
        <strain evidence="2 3">H13-6</strain>
    </source>
</reference>
<comment type="caution">
    <text evidence="2">The sequence shown here is derived from an EMBL/GenBank/DDBJ whole genome shotgun (WGS) entry which is preliminary data.</text>
</comment>
<feature type="compositionally biased region" description="Basic and acidic residues" evidence="1">
    <location>
        <begin position="77"/>
        <end position="89"/>
    </location>
</feature>
<protein>
    <submittedName>
        <fullName evidence="2">Uncharacterized protein</fullName>
    </submittedName>
</protein>
<feature type="region of interest" description="Disordered" evidence="1">
    <location>
        <begin position="1"/>
        <end position="20"/>
    </location>
</feature>
<evidence type="ECO:0000256" key="1">
    <source>
        <dbReference type="SAM" id="MobiDB-lite"/>
    </source>
</evidence>
<dbReference type="PROSITE" id="PS51257">
    <property type="entry name" value="PROKAR_LIPOPROTEIN"/>
    <property type="match status" value="1"/>
</dbReference>
<evidence type="ECO:0000313" key="3">
    <source>
        <dbReference type="Proteomes" id="UP001209922"/>
    </source>
</evidence>
<evidence type="ECO:0000313" key="2">
    <source>
        <dbReference type="EMBL" id="MCW4470982.1"/>
    </source>
</evidence>